<keyword evidence="5" id="KW-1185">Reference proteome</keyword>
<dbReference type="OrthoDB" id="415023at2759"/>
<dbReference type="CDD" id="cd22751">
    <property type="entry name" value="OTU_plant_OTU9-like"/>
    <property type="match status" value="1"/>
</dbReference>
<dbReference type="Gene3D" id="3.90.70.80">
    <property type="match status" value="1"/>
</dbReference>
<protein>
    <recommendedName>
        <fullName evidence="3">OTU domain-containing protein</fullName>
    </recommendedName>
</protein>
<dbReference type="InterPro" id="IPR003323">
    <property type="entry name" value="OTU_dom"/>
</dbReference>
<organism evidence="4 5">
    <name type="scientific">Chlamydomonas eustigma</name>
    <dbReference type="NCBI Taxonomy" id="1157962"/>
    <lineage>
        <taxon>Eukaryota</taxon>
        <taxon>Viridiplantae</taxon>
        <taxon>Chlorophyta</taxon>
        <taxon>core chlorophytes</taxon>
        <taxon>Chlorophyceae</taxon>
        <taxon>CS clade</taxon>
        <taxon>Chlamydomonadales</taxon>
        <taxon>Chlamydomonadaceae</taxon>
        <taxon>Chlamydomonas</taxon>
    </lineage>
</organism>
<dbReference type="SUPFAM" id="SSF54001">
    <property type="entry name" value="Cysteine proteinases"/>
    <property type="match status" value="1"/>
</dbReference>
<dbReference type="Pfam" id="PF02338">
    <property type="entry name" value="OTU"/>
    <property type="match status" value="1"/>
</dbReference>
<dbReference type="AlphaFoldDB" id="A0A250XE82"/>
<evidence type="ECO:0000313" key="5">
    <source>
        <dbReference type="Proteomes" id="UP000232323"/>
    </source>
</evidence>
<dbReference type="GO" id="GO:0016579">
    <property type="term" value="P:protein deubiquitination"/>
    <property type="evidence" value="ECO:0007669"/>
    <property type="project" value="TreeGrafter"/>
</dbReference>
<evidence type="ECO:0000313" key="4">
    <source>
        <dbReference type="EMBL" id="GAX81219.1"/>
    </source>
</evidence>
<name>A0A250XE82_9CHLO</name>
<dbReference type="PANTHER" id="PTHR12419:SF111">
    <property type="entry name" value="OVARIAN TUMOR DOMAIN-CONTAINING DEUBIQUITINATING ENZYME 9"/>
    <property type="match status" value="1"/>
</dbReference>
<evidence type="ECO:0000256" key="2">
    <source>
        <dbReference type="SAM" id="MobiDB-lite"/>
    </source>
</evidence>
<dbReference type="EMBL" id="BEGY01000062">
    <property type="protein sequence ID" value="GAX81219.1"/>
    <property type="molecule type" value="Genomic_DNA"/>
</dbReference>
<dbReference type="InterPro" id="IPR050704">
    <property type="entry name" value="Peptidase_C85-like"/>
</dbReference>
<dbReference type="GO" id="GO:0004843">
    <property type="term" value="F:cysteine-type deubiquitinase activity"/>
    <property type="evidence" value="ECO:0007669"/>
    <property type="project" value="TreeGrafter"/>
</dbReference>
<dbReference type="STRING" id="1157962.A0A250XE82"/>
<reference evidence="4 5" key="1">
    <citation type="submission" date="2017-08" db="EMBL/GenBank/DDBJ databases">
        <title>Acidophilic green algal genome provides insights into adaptation to an acidic environment.</title>
        <authorList>
            <person name="Hirooka S."/>
            <person name="Hirose Y."/>
            <person name="Kanesaki Y."/>
            <person name="Higuchi S."/>
            <person name="Fujiwara T."/>
            <person name="Onuma R."/>
            <person name="Era A."/>
            <person name="Ohbayashi R."/>
            <person name="Uzuka A."/>
            <person name="Nozaki H."/>
            <person name="Yoshikawa H."/>
            <person name="Miyagishima S.Y."/>
        </authorList>
    </citation>
    <scope>NUCLEOTIDE SEQUENCE [LARGE SCALE GENOMIC DNA]</scope>
    <source>
        <strain evidence="4 5">NIES-2499</strain>
    </source>
</reference>
<gene>
    <name evidence="4" type="ORF">CEUSTIGMA_g8651.t1</name>
</gene>
<sequence>MYLSVLALGIEENMNTAEINNKHDVEIALSLQEQEFEKSDFPCSSRLGTQISPLSQQPNCDATLIYPTLTLGDQSDEVLEERLGRVHSENIEPRVNSTLFFPEYAYLPDVVMPDRERLLLRLDQYSLVEKIVTGDGACQFRALSDQLYRTPLYHDVVRSKVLDQLKAHPDVYSMYVPAEYEEYCTEMAKLTTWGDHVTLKAAADAYGLQIKVLTSFVDKAFIKIEPKQCQSQRVLWLSFWAEVHYNSIYPKLEGVYVSSSPTGTAAMGAGKSSLPADTCTASSAAAAVTDAAKKPYYSGGNAMRDDNNCSQTSSAAVSNRGPNENNKHSIVHKLGSRLANVFKNGTQSNR</sequence>
<evidence type="ECO:0000256" key="1">
    <source>
        <dbReference type="ARBA" id="ARBA00010407"/>
    </source>
</evidence>
<evidence type="ECO:0000259" key="3">
    <source>
        <dbReference type="PROSITE" id="PS50802"/>
    </source>
</evidence>
<dbReference type="Proteomes" id="UP000232323">
    <property type="component" value="Unassembled WGS sequence"/>
</dbReference>
<comment type="similarity">
    <text evidence="1">Belongs to the peptidase C85 family.</text>
</comment>
<accession>A0A250XE82</accession>
<feature type="region of interest" description="Disordered" evidence="2">
    <location>
        <begin position="299"/>
        <end position="328"/>
    </location>
</feature>
<dbReference type="InterPro" id="IPR038765">
    <property type="entry name" value="Papain-like_cys_pep_sf"/>
</dbReference>
<comment type="caution">
    <text evidence="4">The sequence shown here is derived from an EMBL/GenBank/DDBJ whole genome shotgun (WGS) entry which is preliminary data.</text>
</comment>
<proteinExistence type="inferred from homology"/>
<feature type="compositionally biased region" description="Polar residues" evidence="2">
    <location>
        <begin position="308"/>
        <end position="324"/>
    </location>
</feature>
<dbReference type="PANTHER" id="PTHR12419">
    <property type="entry name" value="OTU DOMAIN CONTAINING PROTEIN"/>
    <property type="match status" value="1"/>
</dbReference>
<dbReference type="PROSITE" id="PS50802">
    <property type="entry name" value="OTU"/>
    <property type="match status" value="1"/>
</dbReference>
<feature type="domain" description="OTU" evidence="3">
    <location>
        <begin position="127"/>
        <end position="251"/>
    </location>
</feature>